<dbReference type="PROSITE" id="PS50297">
    <property type="entry name" value="ANK_REP_REGION"/>
    <property type="match status" value="3"/>
</dbReference>
<reference evidence="8" key="3">
    <citation type="journal article" date="2014" name="Nature">
        <title>Elephant shark genome provides unique insights into gnathostome evolution.</title>
        <authorList>
            <consortium name="International Elephant Shark Genome Sequencing Consortium"/>
            <person name="Venkatesh B."/>
            <person name="Lee A.P."/>
            <person name="Ravi V."/>
            <person name="Maurya A.K."/>
            <person name="Lian M.M."/>
            <person name="Swann J.B."/>
            <person name="Ohta Y."/>
            <person name="Flajnik M.F."/>
            <person name="Sutoh Y."/>
            <person name="Kasahara M."/>
            <person name="Hoon S."/>
            <person name="Gangu V."/>
            <person name="Roy S.W."/>
            <person name="Irimia M."/>
            <person name="Korzh V."/>
            <person name="Kondrychyn I."/>
            <person name="Lim Z.W."/>
            <person name="Tay B.H."/>
            <person name="Tohari S."/>
            <person name="Kong K.W."/>
            <person name="Ho S."/>
            <person name="Lorente-Galdos B."/>
            <person name="Quilez J."/>
            <person name="Marques-Bonet T."/>
            <person name="Raney B.J."/>
            <person name="Ingham P.W."/>
            <person name="Tay A."/>
            <person name="Hillier L.W."/>
            <person name="Minx P."/>
            <person name="Boehm T."/>
            <person name="Wilson R.K."/>
            <person name="Brenner S."/>
            <person name="Warren W.C."/>
        </authorList>
    </citation>
    <scope>NUCLEOTIDE SEQUENCE [LARGE SCALE GENOMIC DNA]</scope>
</reference>
<dbReference type="PROSITE" id="PS50088">
    <property type="entry name" value="ANK_REPEAT"/>
    <property type="match status" value="4"/>
</dbReference>
<feature type="compositionally biased region" description="Acidic residues" evidence="4">
    <location>
        <begin position="674"/>
        <end position="684"/>
    </location>
</feature>
<dbReference type="PRINTS" id="PR01415">
    <property type="entry name" value="ANKYRIN"/>
</dbReference>
<feature type="coiled-coil region" evidence="3">
    <location>
        <begin position="1067"/>
        <end position="1099"/>
    </location>
</feature>
<feature type="region of interest" description="Disordered" evidence="4">
    <location>
        <begin position="297"/>
        <end position="486"/>
    </location>
</feature>
<accession>A0A4W3ICU4</accession>
<feature type="compositionally biased region" description="Acidic residues" evidence="4">
    <location>
        <begin position="629"/>
        <end position="639"/>
    </location>
</feature>
<dbReference type="InterPro" id="IPR002110">
    <property type="entry name" value="Ankyrin_rpt"/>
</dbReference>
<feature type="coiled-coil region" evidence="3">
    <location>
        <begin position="2107"/>
        <end position="2258"/>
    </location>
</feature>
<feature type="coiled-coil region" evidence="3">
    <location>
        <begin position="1639"/>
        <end position="1743"/>
    </location>
</feature>
<dbReference type="InterPro" id="IPR036770">
    <property type="entry name" value="Ankyrin_rpt-contain_sf"/>
</dbReference>
<dbReference type="PANTHER" id="PTHR24147">
    <property type="entry name" value="ANKYRIN REPEAT DOMAIN 36-RELATED"/>
    <property type="match status" value="1"/>
</dbReference>
<organism evidence="7 8">
    <name type="scientific">Callorhinchus milii</name>
    <name type="common">Ghost shark</name>
    <dbReference type="NCBI Taxonomy" id="7868"/>
    <lineage>
        <taxon>Eukaryota</taxon>
        <taxon>Metazoa</taxon>
        <taxon>Chordata</taxon>
        <taxon>Craniata</taxon>
        <taxon>Vertebrata</taxon>
        <taxon>Chondrichthyes</taxon>
        <taxon>Holocephali</taxon>
        <taxon>Chimaeriformes</taxon>
        <taxon>Callorhinchidae</taxon>
        <taxon>Callorhinchus</taxon>
    </lineage>
</organism>
<feature type="region of interest" description="Disordered" evidence="4">
    <location>
        <begin position="927"/>
        <end position="959"/>
    </location>
</feature>
<feature type="compositionally biased region" description="Basic and acidic residues" evidence="4">
    <location>
        <begin position="1135"/>
        <end position="1150"/>
    </location>
</feature>
<feature type="compositionally biased region" description="Basic and acidic residues" evidence="4">
    <location>
        <begin position="307"/>
        <end position="319"/>
    </location>
</feature>
<reference evidence="7" key="5">
    <citation type="submission" date="2025-09" db="UniProtKB">
        <authorList>
            <consortium name="Ensembl"/>
        </authorList>
    </citation>
    <scope>IDENTIFICATION</scope>
</reference>
<dbReference type="Ensembl" id="ENSCMIT00000025167.1">
    <property type="protein sequence ID" value="ENSCMIP00000024758.1"/>
    <property type="gene ID" value="ENSCMIG00000010941.1"/>
</dbReference>
<feature type="compositionally biased region" description="Low complexity" evidence="4">
    <location>
        <begin position="427"/>
        <end position="441"/>
    </location>
</feature>
<gene>
    <name evidence="7" type="primary">si:ch211-272n13.3</name>
</gene>
<dbReference type="InterPro" id="IPR021885">
    <property type="entry name" value="DUF3496"/>
</dbReference>
<dbReference type="Proteomes" id="UP000314986">
    <property type="component" value="Unassembled WGS sequence"/>
</dbReference>
<feature type="repeat" description="ANK" evidence="2">
    <location>
        <begin position="132"/>
        <end position="164"/>
    </location>
</feature>
<dbReference type="SUPFAM" id="SSF48403">
    <property type="entry name" value="Ankyrin repeat"/>
    <property type="match status" value="1"/>
</dbReference>
<feature type="region of interest" description="Disordered" evidence="4">
    <location>
        <begin position="519"/>
        <end position="568"/>
    </location>
</feature>
<feature type="compositionally biased region" description="Polar residues" evidence="4">
    <location>
        <begin position="323"/>
        <end position="334"/>
    </location>
</feature>
<feature type="repeat" description="ANK" evidence="2">
    <location>
        <begin position="198"/>
        <end position="230"/>
    </location>
</feature>
<feature type="coiled-coil region" evidence="3">
    <location>
        <begin position="1508"/>
        <end position="1606"/>
    </location>
</feature>
<feature type="compositionally biased region" description="Acidic residues" evidence="4">
    <location>
        <begin position="730"/>
        <end position="739"/>
    </location>
</feature>
<evidence type="ECO:0000256" key="2">
    <source>
        <dbReference type="PROSITE-ProRule" id="PRU00023"/>
    </source>
</evidence>
<reference evidence="7" key="4">
    <citation type="submission" date="2025-08" db="UniProtKB">
        <authorList>
            <consortium name="Ensembl"/>
        </authorList>
    </citation>
    <scope>IDENTIFICATION</scope>
</reference>
<evidence type="ECO:0000259" key="6">
    <source>
        <dbReference type="Pfam" id="PF14915"/>
    </source>
</evidence>
<keyword evidence="2" id="KW-0040">ANK repeat</keyword>
<feature type="region of interest" description="Disordered" evidence="4">
    <location>
        <begin position="721"/>
        <end position="753"/>
    </location>
</feature>
<proteinExistence type="predicted"/>
<reference evidence="8" key="2">
    <citation type="journal article" date="2007" name="PLoS Biol.">
        <title>Survey sequencing and comparative analysis of the elephant shark (Callorhinchus milii) genome.</title>
        <authorList>
            <person name="Venkatesh B."/>
            <person name="Kirkness E.F."/>
            <person name="Loh Y.H."/>
            <person name="Halpern A.L."/>
            <person name="Lee A.P."/>
            <person name="Johnson J."/>
            <person name="Dandona N."/>
            <person name="Viswanathan L.D."/>
            <person name="Tay A."/>
            <person name="Venter J.C."/>
            <person name="Strausberg R.L."/>
            <person name="Brenner S."/>
        </authorList>
    </citation>
    <scope>NUCLEOTIDE SEQUENCE [LARGE SCALE GENOMIC DNA]</scope>
</reference>
<feature type="coiled-coil region" evidence="3">
    <location>
        <begin position="1773"/>
        <end position="1940"/>
    </location>
</feature>
<dbReference type="GeneTree" id="ENSGT00940000163982"/>
<dbReference type="InParanoid" id="A0A4W3ICU4"/>
<feature type="compositionally biased region" description="Acidic residues" evidence="4">
    <location>
        <begin position="396"/>
        <end position="412"/>
    </location>
</feature>
<feature type="compositionally biased region" description="Basic and acidic residues" evidence="4">
    <location>
        <begin position="474"/>
        <end position="485"/>
    </location>
</feature>
<dbReference type="Pfam" id="PF00023">
    <property type="entry name" value="Ank"/>
    <property type="match status" value="1"/>
</dbReference>
<feature type="repeat" description="ANK" evidence="2">
    <location>
        <begin position="165"/>
        <end position="197"/>
    </location>
</feature>
<protein>
    <submittedName>
        <fullName evidence="7">Uncharacterized protein</fullName>
    </submittedName>
</protein>
<dbReference type="PANTHER" id="PTHR24147:SF53">
    <property type="entry name" value="ANKYRIN REPEAT DOMAIN 26"/>
    <property type="match status" value="1"/>
</dbReference>
<name>A0A4W3ICU4_CALMI</name>
<dbReference type="InterPro" id="IPR039497">
    <property type="entry name" value="CC144C-like_CC_dom"/>
</dbReference>
<feature type="compositionally biased region" description="Acidic residues" evidence="4">
    <location>
        <begin position="802"/>
        <end position="817"/>
    </location>
</feature>
<feature type="region of interest" description="Disordered" evidence="4">
    <location>
        <begin position="627"/>
        <end position="685"/>
    </location>
</feature>
<dbReference type="OMA" id="QCQMKEV"/>
<feature type="domain" description="CCDC144C-like coiled-coil" evidence="6">
    <location>
        <begin position="1373"/>
        <end position="1856"/>
    </location>
</feature>
<feature type="coiled-coil region" evidence="3">
    <location>
        <begin position="2021"/>
        <end position="2083"/>
    </location>
</feature>
<evidence type="ECO:0000256" key="3">
    <source>
        <dbReference type="SAM" id="Coils"/>
    </source>
</evidence>
<feature type="domain" description="DUF3496" evidence="5">
    <location>
        <begin position="2238"/>
        <end position="2324"/>
    </location>
</feature>
<feature type="coiled-coil region" evidence="3">
    <location>
        <begin position="1319"/>
        <end position="1451"/>
    </location>
</feature>
<evidence type="ECO:0000256" key="1">
    <source>
        <dbReference type="ARBA" id="ARBA00023054"/>
    </source>
</evidence>
<evidence type="ECO:0000256" key="4">
    <source>
        <dbReference type="SAM" id="MobiDB-lite"/>
    </source>
</evidence>
<feature type="compositionally biased region" description="Polar residues" evidence="4">
    <location>
        <begin position="949"/>
        <end position="958"/>
    </location>
</feature>
<dbReference type="Pfam" id="PF12001">
    <property type="entry name" value="DUF3496"/>
    <property type="match status" value="1"/>
</dbReference>
<evidence type="ECO:0000313" key="7">
    <source>
        <dbReference type="Ensembl" id="ENSCMIP00000024758.1"/>
    </source>
</evidence>
<dbReference type="InterPro" id="IPR050657">
    <property type="entry name" value="Ankyrin_repeat_domain"/>
</dbReference>
<dbReference type="Gene3D" id="1.25.40.20">
    <property type="entry name" value="Ankyrin repeat-containing domain"/>
    <property type="match status" value="2"/>
</dbReference>
<feature type="coiled-coil region" evidence="3">
    <location>
        <begin position="2287"/>
        <end position="2314"/>
    </location>
</feature>
<dbReference type="SMART" id="SM00248">
    <property type="entry name" value="ANK"/>
    <property type="match status" value="7"/>
</dbReference>
<sequence length="2447" mass="278995">MKKIFSFAKRKRGLSQSTSDTASVVSAGYELKDKDLGKLHKAASAGDVAKLRQLIKKHDINQLDKENRTPLHLACAGGHAESVAFLVENKSKLNICDNDNRSPLMKAVQCQQERCALILLDHDADPNLVDINDNTAMHLAALIPNISVAIHLLEHEARIDIRNKEGFTPLLLAVNENHQEMVEFLLKEGANINAKDLAGRTSLMLAASTGQISMVKLLLQYDADITMKEDKGWTADDYAVMNGHHACSHLIIEHGTKKKLHQSPPYYGTSKVKGVSMFSSPDRAAEAAFALGGPATDREAFQQSPEQKSRASESEKVEYDASQGESVSRASNVASDSWPSSDEEEELDFSPKKLQKPSLAKLVNASQQSKKKINEKANSSKVQQMAISHPLKSNVDSEEDSEEDSEDEEEIIENYGLQTHPSPHAKALVVSPQAAVPSPSSFVEPPQSISTPSKGFKQDRVQDGSSDEEEEVEEQHVGKFRDTTKEPVIQNTISNIIQQEKEASHQKVQRDLMSELGLEEIDGEEDIESPWDSESITESLKKKSSASSSAKDQIKMNSILENQDDDGFYIPSFLRGSRDSRMSNLEGPRSVVRQLSLESPEGIAAAQMPSPKIAVDKHKSEFGKGDAGVIEETDWDSEETNLPLGKITPEVHSVAKTTIQASGPQETEPKMPLSEEEDDDEEKCDWERKKDKHIFETTRVNDTVSNECPPSANKTGVADILLSQQKENEIDLNEDPDFDSSEKSAEVVETNEKSGMLLEERYEKVWVEKEKREIASHLKSLTAELRQSFEEIRQNKVSAVGDAEDNSGGDSSSESDEILFHKKNEDTALEQPSEEYDVCDNEGRILQPIPEQQESITEDFSSKATDVGNKPQISLEPQKLPELKTKEDSDDMPPFPPAGNAVSKELQWETVKEDLVKETEIYFPKEGGTDIAGYVTDLDSDGGNDGSLQVHSGSNKNICSDDENPSPLENTHLLNKIKLVGFTPTKGEGCELQDNIMARGLLPQNVKTPEHEDFPHPDAKTPETLIDDLEYSPRKPPVIASKPYSDEELEEDVQRFKNEVGMLKVVFLALEKKKAQLQKEVEEEKRKNLQNRERNQLDEMKLTELAGKYEGSQHLQVKQVAEKIIHEKVNQRTEPKLLKEQVGKDGDRPKQQNTSLIFRINEERQRESFLKERIKKQNIFKGIELGSDEDDYENRQHNQWPKQIGQELKRKDRRLALQQTSCVNGDSLSAFYDSTPSEMSQDEAGVLKTATKKASRVVTVSDDLDDLTQSSDSTADSSESPASVYRNAPLLIAQLGAEKLDSVSLLKIQNLMYEYERSVEREKSRYSLLSEKVKQLENERKEHYQTLEETREMKSKLEHQKVEWETDLNSLRFRIKQEEEKRKNAEMLYEKSREQVQKKEAQYCKEIEAKQELEQTVRNLEMERRTLISNLKQLDEEQNDLQRVLSQERSARVVHEGIFNNHLRKQREIDEENKKSVSKNTEALIHFSETNEREKDLMQQNCSLQDEVSVLKLELDRVRARNQEEQGKYMEENEALKERLEYLKKDLKDNEEALTQTALQCNGQLNALKTETAMLASQLEREKQNREKLETDMEIMHSRLNSALQEIELSQTAKGDGEKTFQRERDEWLRLDEKRNHEISNLRETTNSLSQQLSKAEAKANNLDNESHRATLSLTEKNLILESVQRDLNQSLARTKELEHALHLEKEQMSKYTVRQESMQERLAQTQSDNMLLRQQLEDAHNKGIKKEQAVSDVQERFSDIFSKLRGDSERQINLIEERNKELIIRNNEQKEHIYKFENEKTERESILRQHQQELADALKKLSMSEASLEVTTRYRNELEEEKTRMQKQLDKLKSKLQNTEEKHVHSERRIQELQNALDEKEHQVIASSQKMQELLTVSSQSKEGAKQLEEHVQRLEIENAKLEALVKQKTSRSEMLQKELQETASSPGYTTERIVGHYEDTTVRGRLEDLVTSLQGVKVNLEEQLNQEVQKQVVLSQTAKDSHHLWEEELKSRSKLGLRLSKLDREKDELASQIESEKKKVKKIAEGKRSVETRLDQEMKRNAELQKELSRMRTLLKGTKKKLKEYENGGFVSQLSSIRGELDHRHSETEVTINKLKSKVDELSQQLEVEYVKCRRLESASQEQLEQVASMRSLQRNHDRLEKSKQHLEDEVARLKRQVETNVMDHSHMEQYKREIEEHARKEIKQKLEEVNLFLQTQQASQEALEQLRATNEGTVRNQLEQRIRDLESELTRVRSSQQDSLNLRESAQSEVERYKELYTEELKSRKSLAAKLDRANERLSEANTKLLNERQRSKSLIASSIMNGSLTATPALDMGQLQSAMANIGNNMGTFNRNFSIGGNFPSPVVDGMSSTNRVESYLTKMQNALEKNISKELHEATADLDGIPTRVSPQGSAASSLKSINQDQDPVTRATQQYLEVLKKNYML</sequence>
<dbReference type="Pfam" id="PF14915">
    <property type="entry name" value="CCDC144C"/>
    <property type="match status" value="1"/>
</dbReference>
<feature type="compositionally biased region" description="Polar residues" evidence="4">
    <location>
        <begin position="655"/>
        <end position="665"/>
    </location>
</feature>
<feature type="compositionally biased region" description="Basic and acidic residues" evidence="4">
    <location>
        <begin position="740"/>
        <end position="753"/>
    </location>
</feature>
<dbReference type="STRING" id="7868.ENSCMIP00000024758"/>
<evidence type="ECO:0000313" key="8">
    <source>
        <dbReference type="Proteomes" id="UP000314986"/>
    </source>
</evidence>
<feature type="compositionally biased region" description="Polar residues" evidence="4">
    <location>
        <begin position="850"/>
        <end position="864"/>
    </location>
</feature>
<feature type="region of interest" description="Disordered" evidence="4">
    <location>
        <begin position="1135"/>
        <end position="1156"/>
    </location>
</feature>
<dbReference type="Pfam" id="PF12796">
    <property type="entry name" value="Ank_2"/>
    <property type="match status" value="2"/>
</dbReference>
<keyword evidence="8" id="KW-1185">Reference proteome</keyword>
<feature type="compositionally biased region" description="Polar residues" evidence="4">
    <location>
        <begin position="376"/>
        <end position="386"/>
    </location>
</feature>
<feature type="repeat" description="ANK" evidence="2">
    <location>
        <begin position="66"/>
        <end position="98"/>
    </location>
</feature>
<feature type="compositionally biased region" description="Acidic residues" evidence="4">
    <location>
        <begin position="519"/>
        <end position="531"/>
    </location>
</feature>
<feature type="region of interest" description="Disordered" evidence="4">
    <location>
        <begin position="797"/>
        <end position="903"/>
    </location>
</feature>
<evidence type="ECO:0000259" key="5">
    <source>
        <dbReference type="Pfam" id="PF12001"/>
    </source>
</evidence>
<keyword evidence="1 3" id="KW-0175">Coiled coil</keyword>
<reference evidence="8" key="1">
    <citation type="journal article" date="2006" name="Science">
        <title>Ancient noncoding elements conserved in the human genome.</title>
        <authorList>
            <person name="Venkatesh B."/>
            <person name="Kirkness E.F."/>
            <person name="Loh Y.H."/>
            <person name="Halpern A.L."/>
            <person name="Lee A.P."/>
            <person name="Johnson J."/>
            <person name="Dandona N."/>
            <person name="Viswanathan L.D."/>
            <person name="Tay A."/>
            <person name="Venter J.C."/>
            <person name="Strausberg R.L."/>
            <person name="Brenner S."/>
        </authorList>
    </citation>
    <scope>NUCLEOTIDE SEQUENCE [LARGE SCALE GENOMIC DNA]</scope>
</reference>